<sequence>MTIINGIGPNVSSQFNELMTSQRTPVIELKSVYGLSVLRDIVTTTGAGTVTNTSTEFEISVTTNAADSATLDSAERGRYMPGYAGQAGIGVRIPANPEDDQVFQWGMFDDQNGAYFEQNADGLEVVMIRGGVIIENVSQAMWNVDPLDGTGPSGLTLDVAEGNIYNITFTWYGYGVVEFQVVMQNTTNGAQEVITVHRYKTEGQTSFADPNLPLRASILNNNAAPARSIFVGGRQYSILGKFNPEFRVTSERRTVTVSTTGQPVIAFQRKAEFPAGSGRPNSVSVTLEGIDIITNQDIFFQIILGGELNTAFGTFPTGTTNIPNNETALLVNNSATAFVEDGEVYFQGVAASGGGGGNRDLAVANLLDLELPDDEIITLVVGGITTAANITAVFRVNEEW</sequence>
<dbReference type="EMBL" id="LQXD01000063">
    <property type="protein sequence ID" value="OIJ20925.1"/>
    <property type="molecule type" value="Genomic_DNA"/>
</dbReference>
<protein>
    <recommendedName>
        <fullName evidence="4">Virion structural protein</fullName>
    </recommendedName>
</protein>
<gene>
    <name evidence="2" type="ORF">AWH56_015865</name>
    <name evidence="1" type="ORF">AWH56_07005</name>
</gene>
<keyword evidence="3" id="KW-1185">Reference proteome</keyword>
<evidence type="ECO:0000313" key="3">
    <source>
        <dbReference type="Proteomes" id="UP000180175"/>
    </source>
</evidence>
<dbReference type="RefSeq" id="WP_071316453.1">
    <property type="nucleotide sequence ID" value="NZ_CP063356.2"/>
</dbReference>
<evidence type="ECO:0000313" key="2">
    <source>
        <dbReference type="EMBL" id="QOY34202.1"/>
    </source>
</evidence>
<reference evidence="1 3" key="1">
    <citation type="submission" date="2016-10" db="EMBL/GenBank/DDBJ databases">
        <title>Draft genome sequences of four alkaliphilic bacteria belonging to the Anaerobacillus genus.</title>
        <authorList>
            <person name="Bassil N.M."/>
            <person name="Lloyd J.R."/>
        </authorList>
    </citation>
    <scope>NUCLEOTIDE SEQUENCE [LARGE SCALE GENOMIC DNA]</scope>
    <source>
        <strain evidence="1 3">NB2006</strain>
    </source>
</reference>
<dbReference type="Proteomes" id="UP000180175">
    <property type="component" value="Chromosome"/>
</dbReference>
<dbReference type="KEGG" id="aia:AWH56_015865"/>
<reference evidence="2" key="4">
    <citation type="submission" date="2020-10" db="EMBL/GenBank/DDBJ databases">
        <authorList>
            <person name="Bassil N.M."/>
            <person name="Lloyd J.R."/>
        </authorList>
    </citation>
    <scope>NUCLEOTIDE SEQUENCE</scope>
    <source>
        <strain evidence="2">NB2006</strain>
    </source>
</reference>
<organism evidence="1 3">
    <name type="scientific">Anaerobacillus isosaccharinicus</name>
    <dbReference type="NCBI Taxonomy" id="1532552"/>
    <lineage>
        <taxon>Bacteria</taxon>
        <taxon>Bacillati</taxon>
        <taxon>Bacillota</taxon>
        <taxon>Bacilli</taxon>
        <taxon>Bacillales</taxon>
        <taxon>Bacillaceae</taxon>
        <taxon>Anaerobacillus</taxon>
    </lineage>
</organism>
<dbReference type="EMBL" id="CP063356">
    <property type="protein sequence ID" value="QOY34202.1"/>
    <property type="molecule type" value="Genomic_DNA"/>
</dbReference>
<evidence type="ECO:0008006" key="4">
    <source>
        <dbReference type="Google" id="ProtNLM"/>
    </source>
</evidence>
<evidence type="ECO:0000313" key="1">
    <source>
        <dbReference type="EMBL" id="OIJ20925.1"/>
    </source>
</evidence>
<reference evidence="2 3" key="2">
    <citation type="journal article" date="2017" name="Genome Announc.">
        <title>Draft Genome Sequences of Four Alkaliphilic Bacteria Belonging to the Anaerobacillus Genus.</title>
        <authorList>
            <person name="Bassil N.M."/>
            <person name="Lloyd J.R."/>
        </authorList>
    </citation>
    <scope>NUCLEOTIDE SEQUENCE [LARGE SCALE GENOMIC DNA]</scope>
    <source>
        <strain evidence="2 3">NB2006</strain>
    </source>
</reference>
<dbReference type="AlphaFoldDB" id="A0A1S2MB89"/>
<dbReference type="OrthoDB" id="2835365at2"/>
<proteinExistence type="predicted"/>
<name>A0A1S2MB89_9BACI</name>
<accession>A0A1S2MB89</accession>
<reference evidence="2 3" key="3">
    <citation type="journal article" date="2019" name="Int. J. Syst. Evol. Microbiol.">
        <title>Anaerobacillus isosaccharinicus sp. nov., an alkaliphilic bacterium which degrades isosaccharinic acid.</title>
        <authorList>
            <person name="Bassil N.M."/>
            <person name="Lloyd J.R."/>
        </authorList>
    </citation>
    <scope>NUCLEOTIDE SEQUENCE [LARGE SCALE GENOMIC DNA]</scope>
    <source>
        <strain evidence="2 3">NB2006</strain>
    </source>
</reference>